<organism evidence="3 4">
    <name type="scientific">Nocardioides luti</name>
    <dbReference type="NCBI Taxonomy" id="2761101"/>
    <lineage>
        <taxon>Bacteria</taxon>
        <taxon>Bacillati</taxon>
        <taxon>Actinomycetota</taxon>
        <taxon>Actinomycetes</taxon>
        <taxon>Propionibacteriales</taxon>
        <taxon>Nocardioidaceae</taxon>
        <taxon>Nocardioides</taxon>
    </lineage>
</organism>
<dbReference type="InterPro" id="IPR001054">
    <property type="entry name" value="A/G_cyclase"/>
</dbReference>
<dbReference type="PROSITE" id="PS50125">
    <property type="entry name" value="GUANYLATE_CYCLASE_2"/>
    <property type="match status" value="1"/>
</dbReference>
<dbReference type="SMART" id="SM00044">
    <property type="entry name" value="CYCc"/>
    <property type="match status" value="1"/>
</dbReference>
<protein>
    <submittedName>
        <fullName evidence="3">Adenylate/guanylate cyclase domain-containing protein</fullName>
    </submittedName>
</protein>
<evidence type="ECO:0000256" key="1">
    <source>
        <dbReference type="ARBA" id="ARBA00005381"/>
    </source>
</evidence>
<dbReference type="GO" id="GO:0009190">
    <property type="term" value="P:cyclic nucleotide biosynthetic process"/>
    <property type="evidence" value="ECO:0007669"/>
    <property type="project" value="InterPro"/>
</dbReference>
<dbReference type="GO" id="GO:0035556">
    <property type="term" value="P:intracellular signal transduction"/>
    <property type="evidence" value="ECO:0007669"/>
    <property type="project" value="InterPro"/>
</dbReference>
<name>A0A7X0VCF4_9ACTN</name>
<evidence type="ECO:0000313" key="3">
    <source>
        <dbReference type="EMBL" id="MBB6628947.1"/>
    </source>
</evidence>
<dbReference type="Pfam" id="PF00211">
    <property type="entry name" value="Guanylate_cyc"/>
    <property type="match status" value="1"/>
</dbReference>
<reference evidence="3 4" key="1">
    <citation type="submission" date="2020-08" db="EMBL/GenBank/DDBJ databases">
        <authorList>
            <person name="Seo M.-J."/>
        </authorList>
    </citation>
    <scope>NUCLEOTIDE SEQUENCE [LARGE SCALE GENOMIC DNA]</scope>
    <source>
        <strain evidence="3 4">KIGAM211</strain>
    </source>
</reference>
<evidence type="ECO:0000259" key="2">
    <source>
        <dbReference type="PROSITE" id="PS50125"/>
    </source>
</evidence>
<keyword evidence="4" id="KW-1185">Reference proteome</keyword>
<dbReference type="GO" id="GO:0004016">
    <property type="term" value="F:adenylate cyclase activity"/>
    <property type="evidence" value="ECO:0007669"/>
    <property type="project" value="UniProtKB-ARBA"/>
</dbReference>
<proteinExistence type="inferred from homology"/>
<dbReference type="Gene3D" id="3.30.70.1230">
    <property type="entry name" value="Nucleotide cyclase"/>
    <property type="match status" value="1"/>
</dbReference>
<dbReference type="PANTHER" id="PTHR43081:SF1">
    <property type="entry name" value="ADENYLATE CYCLASE, TERMINAL-DIFFERENTIATION SPECIFIC"/>
    <property type="match status" value="1"/>
</dbReference>
<dbReference type="EMBL" id="JACKXE010000001">
    <property type="protein sequence ID" value="MBB6628947.1"/>
    <property type="molecule type" value="Genomic_DNA"/>
</dbReference>
<evidence type="ECO:0000313" key="4">
    <source>
        <dbReference type="Proteomes" id="UP000523955"/>
    </source>
</evidence>
<dbReference type="Proteomes" id="UP000523955">
    <property type="component" value="Unassembled WGS sequence"/>
</dbReference>
<dbReference type="InterPro" id="IPR050697">
    <property type="entry name" value="Adenylyl/Guanylyl_Cyclase_3/4"/>
</dbReference>
<dbReference type="PANTHER" id="PTHR43081">
    <property type="entry name" value="ADENYLATE CYCLASE, TERMINAL-DIFFERENTIATION SPECIFIC-RELATED"/>
    <property type="match status" value="1"/>
</dbReference>
<accession>A0A7X0VCF4</accession>
<feature type="domain" description="Guanylate cyclase" evidence="2">
    <location>
        <begin position="102"/>
        <end position="216"/>
    </location>
</feature>
<gene>
    <name evidence="3" type="ORF">H5V45_16600</name>
</gene>
<dbReference type="CDD" id="cd07302">
    <property type="entry name" value="CHD"/>
    <property type="match status" value="1"/>
</dbReference>
<dbReference type="SUPFAM" id="SSF55073">
    <property type="entry name" value="Nucleotide cyclase"/>
    <property type="match status" value="1"/>
</dbReference>
<comment type="similarity">
    <text evidence="1">Belongs to the adenylyl cyclase class-3 family.</text>
</comment>
<sequence length="270" mass="28769">MALALRRSRRRVADLDAVVEALSAPTPGRERRRVLPGVLPGVLPSGLPTGREAVKAVWETAALVRDKGVGGALRSSIEDLAGWAQVERPDLARLADADGTVAILFSDIEGSTALNEQLGDRDWVRLLGKHDRIVRDRVDQHAGHVVKTQGDGFMVAFGTPRQAVGCAVDVQRSLAARRRRPGRTPLRVRIGVHQGDAVHLDGDLFGRNVAFAARVAGLAEGGEVLVSEPVRAALADDADLAFAEPREVELKGFAGVHAVHPVAWDGAGDE</sequence>
<dbReference type="AlphaFoldDB" id="A0A7X0VCF4"/>
<comment type="caution">
    <text evidence="3">The sequence shown here is derived from an EMBL/GenBank/DDBJ whole genome shotgun (WGS) entry which is preliminary data.</text>
</comment>
<dbReference type="InterPro" id="IPR029787">
    <property type="entry name" value="Nucleotide_cyclase"/>
</dbReference>